<dbReference type="Proteomes" id="UP001044222">
    <property type="component" value="Chromosome 17"/>
</dbReference>
<evidence type="ECO:0000256" key="3">
    <source>
        <dbReference type="ARBA" id="ARBA00022824"/>
    </source>
</evidence>
<dbReference type="FunFam" id="3.90.550.10:FF:000048">
    <property type="entry name" value="Glycosyltransferase 25 family member 1"/>
    <property type="match status" value="1"/>
</dbReference>
<name>A0A9D3RJD5_ANGAN</name>
<organism evidence="6 7">
    <name type="scientific">Anguilla anguilla</name>
    <name type="common">European freshwater eel</name>
    <name type="synonym">Muraena anguilla</name>
    <dbReference type="NCBI Taxonomy" id="7936"/>
    <lineage>
        <taxon>Eukaryota</taxon>
        <taxon>Metazoa</taxon>
        <taxon>Chordata</taxon>
        <taxon>Craniata</taxon>
        <taxon>Vertebrata</taxon>
        <taxon>Euteleostomi</taxon>
        <taxon>Actinopterygii</taxon>
        <taxon>Neopterygii</taxon>
        <taxon>Teleostei</taxon>
        <taxon>Anguilliformes</taxon>
        <taxon>Anguillidae</taxon>
        <taxon>Anguilla</taxon>
    </lineage>
</organism>
<keyword evidence="4" id="KW-0325">Glycoprotein</keyword>
<gene>
    <name evidence="6" type="ORF">ANANG_G00294620</name>
</gene>
<evidence type="ECO:0000256" key="4">
    <source>
        <dbReference type="ARBA" id="ARBA00023180"/>
    </source>
</evidence>
<dbReference type="PANTHER" id="PTHR10730:SF28">
    <property type="entry name" value="PROCOLLAGEN GALACTOSYLTRANSFERASE 1"/>
    <property type="match status" value="1"/>
</dbReference>
<evidence type="ECO:0000313" key="6">
    <source>
        <dbReference type="EMBL" id="KAG5832766.1"/>
    </source>
</evidence>
<proteinExistence type="inferred from homology"/>
<keyword evidence="2 5" id="KW-0732">Signal</keyword>
<dbReference type="GO" id="GO:0050211">
    <property type="term" value="F:procollagen galactosyltransferase activity"/>
    <property type="evidence" value="ECO:0007669"/>
    <property type="project" value="TreeGrafter"/>
</dbReference>
<dbReference type="Gene3D" id="3.90.550.10">
    <property type="entry name" value="Spore Coat Polysaccharide Biosynthesis Protein SpsA, Chain A"/>
    <property type="match status" value="1"/>
</dbReference>
<dbReference type="SUPFAM" id="SSF53448">
    <property type="entry name" value="Nucleotide-diphospho-sugar transferases"/>
    <property type="match status" value="1"/>
</dbReference>
<dbReference type="CDD" id="cd00761">
    <property type="entry name" value="Glyco_tranf_GTA_type"/>
    <property type="match status" value="1"/>
</dbReference>
<protein>
    <recommendedName>
        <fullName evidence="8">Procollagen galactosyltransferase 1</fullName>
    </recommendedName>
</protein>
<evidence type="ECO:0000256" key="5">
    <source>
        <dbReference type="SAM" id="SignalP"/>
    </source>
</evidence>
<dbReference type="Pfam" id="PF03452">
    <property type="entry name" value="Anp1"/>
    <property type="match status" value="1"/>
</dbReference>
<feature type="signal peptide" evidence="5">
    <location>
        <begin position="1"/>
        <end position="22"/>
    </location>
</feature>
<evidence type="ECO:0000256" key="1">
    <source>
        <dbReference type="ARBA" id="ARBA00006721"/>
    </source>
</evidence>
<evidence type="ECO:0008006" key="8">
    <source>
        <dbReference type="Google" id="ProtNLM"/>
    </source>
</evidence>
<sequence>MLRFIWLLSALLLLLYPGPSQGYFPEERWSPESPLLAPRVLIALVCRNSEHSLPYFLGSIDRLNYPKDRIALWVATDHNEDNTTAVLRDWLIQVQSLYHYVEWRPKEEPQAYEEEAGPKHWPNHRYSHLMKLRQTALEAAREMWADYFLLVDCDNLLTNQDVLWKLMRENKTIVAPMLESRAAYSNFWCGMSSQGYYKRTPAYMPIRKQLRKGCFAVPMVHSTFLVDLRKEASRQLAFHPPHPDYTWAFDDIIIFAFSARMADVQMFVCNKENYGYFPIPLRSHGTLKDEADSFLHSLMEVMVRNPPLDPSSFISAPAKKPDKIGFDEVFMINLQRRTDRRSACCARCTSRRSPARSSPPSTAMH</sequence>
<dbReference type="AlphaFoldDB" id="A0A9D3RJD5"/>
<comment type="similarity">
    <text evidence="1">Belongs to the glycosyltransferase 25 family.</text>
</comment>
<dbReference type="InterPro" id="IPR029044">
    <property type="entry name" value="Nucleotide-diphossugar_trans"/>
</dbReference>
<comment type="caution">
    <text evidence="6">The sequence shown here is derived from an EMBL/GenBank/DDBJ whole genome shotgun (WGS) entry which is preliminary data.</text>
</comment>
<keyword evidence="7" id="KW-1185">Reference proteome</keyword>
<accession>A0A9D3RJD5</accession>
<reference evidence="6" key="1">
    <citation type="submission" date="2021-01" db="EMBL/GenBank/DDBJ databases">
        <title>A chromosome-scale assembly of European eel, Anguilla anguilla.</title>
        <authorList>
            <person name="Henkel C."/>
            <person name="Jong-Raadsen S.A."/>
            <person name="Dufour S."/>
            <person name="Weltzien F.-A."/>
            <person name="Palstra A.P."/>
            <person name="Pelster B."/>
            <person name="Spaink H.P."/>
            <person name="Van Den Thillart G.E."/>
            <person name="Jansen H."/>
            <person name="Zahm M."/>
            <person name="Klopp C."/>
            <person name="Cedric C."/>
            <person name="Louis A."/>
            <person name="Berthelot C."/>
            <person name="Parey E."/>
            <person name="Roest Crollius H."/>
            <person name="Montfort J."/>
            <person name="Robinson-Rechavi M."/>
            <person name="Bucao C."/>
            <person name="Bouchez O."/>
            <person name="Gislard M."/>
            <person name="Lluch J."/>
            <person name="Milhes M."/>
            <person name="Lampietro C."/>
            <person name="Lopez Roques C."/>
            <person name="Donnadieu C."/>
            <person name="Braasch I."/>
            <person name="Desvignes T."/>
            <person name="Postlethwait J."/>
            <person name="Bobe J."/>
            <person name="Guiguen Y."/>
            <person name="Dirks R."/>
        </authorList>
    </citation>
    <scope>NUCLEOTIDE SEQUENCE</scope>
    <source>
        <strain evidence="6">Tag_6206</strain>
        <tissue evidence="6">Liver</tissue>
    </source>
</reference>
<evidence type="ECO:0000256" key="2">
    <source>
        <dbReference type="ARBA" id="ARBA00022729"/>
    </source>
</evidence>
<feature type="chain" id="PRO_5038745747" description="Procollagen galactosyltransferase 1" evidence="5">
    <location>
        <begin position="23"/>
        <end position="365"/>
    </location>
</feature>
<evidence type="ECO:0000313" key="7">
    <source>
        <dbReference type="Proteomes" id="UP001044222"/>
    </source>
</evidence>
<dbReference type="PANTHER" id="PTHR10730">
    <property type="entry name" value="PROCOLLAGEN-LYSINE,2-OXOGLUTARATE 5-DIOXYGENASE/GLYCOSYLTRANSFERASE 25 FAMILY MEMBER"/>
    <property type="match status" value="1"/>
</dbReference>
<keyword evidence="3" id="KW-0256">Endoplasmic reticulum</keyword>
<dbReference type="EMBL" id="JAFIRN010000017">
    <property type="protein sequence ID" value="KAG5832766.1"/>
    <property type="molecule type" value="Genomic_DNA"/>
</dbReference>
<dbReference type="InterPro" id="IPR050757">
    <property type="entry name" value="Collagen_mod_GT25"/>
</dbReference>